<dbReference type="Gene3D" id="2.40.70.10">
    <property type="entry name" value="Acid Proteases"/>
    <property type="match status" value="1"/>
</dbReference>
<feature type="region of interest" description="Disordered" evidence="1">
    <location>
        <begin position="1"/>
        <end position="24"/>
    </location>
</feature>
<dbReference type="InterPro" id="IPR032567">
    <property type="entry name" value="RTL1-rel"/>
</dbReference>
<dbReference type="PANTHER" id="PTHR15503">
    <property type="entry name" value="LDOC1 RELATED"/>
    <property type="match status" value="1"/>
</dbReference>
<sequence length="259" mass="29815">MLKDRQRQGGSRAQPTTSVLPTSRPLSRVPHLVQVAVSTRTGCMLSRLAVNSPNMVTINFIVSLETLSKPFLVSTPVGNQVIVRRVYRNCPVTVYQKVTSADLIELEMVDFDIILGMDWLHFCYASADYRTRIIRFQYPDELVFKWKGIIYMPIGGFITYLKAGKMISKRYIYNLVQVKDLNSRYIYNPVRIKDLNSETPTLESVPVVNEFPEVFPKNLPYVPPEREIDFEIYLLPHTQPILIPPYIMAPSELNELKEQ</sequence>
<evidence type="ECO:0000313" key="3">
    <source>
        <dbReference type="Proteomes" id="UP001234989"/>
    </source>
</evidence>
<name>A0AAF0V736_SOLVR</name>
<feature type="compositionally biased region" description="Polar residues" evidence="1">
    <location>
        <begin position="8"/>
        <end position="24"/>
    </location>
</feature>
<dbReference type="EMBL" id="CP133623">
    <property type="protein sequence ID" value="WMV57896.1"/>
    <property type="molecule type" value="Genomic_DNA"/>
</dbReference>
<gene>
    <name evidence="2" type="ORF">MTR67_051281</name>
</gene>
<dbReference type="InterPro" id="IPR021109">
    <property type="entry name" value="Peptidase_aspartic_dom_sf"/>
</dbReference>
<evidence type="ECO:0000313" key="2">
    <source>
        <dbReference type="EMBL" id="WMV57896.1"/>
    </source>
</evidence>
<reference evidence="2" key="1">
    <citation type="submission" date="2023-08" db="EMBL/GenBank/DDBJ databases">
        <title>A de novo genome assembly of Solanum verrucosum Schlechtendal, a Mexican diploid species geographically isolated from the other diploid A-genome species in potato relatives.</title>
        <authorList>
            <person name="Hosaka K."/>
        </authorList>
    </citation>
    <scope>NUCLEOTIDE SEQUENCE</scope>
    <source>
        <tissue evidence="2">Young leaves</tissue>
    </source>
</reference>
<dbReference type="Pfam" id="PF08284">
    <property type="entry name" value="RVP_2"/>
    <property type="match status" value="1"/>
</dbReference>
<protein>
    <recommendedName>
        <fullName evidence="4">Gag-pol polyprotein</fullName>
    </recommendedName>
</protein>
<keyword evidence="3" id="KW-1185">Reference proteome</keyword>
<accession>A0AAF0V736</accession>
<evidence type="ECO:0008006" key="4">
    <source>
        <dbReference type="Google" id="ProtNLM"/>
    </source>
</evidence>
<dbReference type="AlphaFoldDB" id="A0AAF0V736"/>
<dbReference type="PANTHER" id="PTHR15503:SF45">
    <property type="entry name" value="RNA-DIRECTED DNA POLYMERASE HOMOLOG"/>
    <property type="match status" value="1"/>
</dbReference>
<dbReference type="CDD" id="cd00303">
    <property type="entry name" value="retropepsin_like"/>
    <property type="match status" value="1"/>
</dbReference>
<evidence type="ECO:0000256" key="1">
    <source>
        <dbReference type="SAM" id="MobiDB-lite"/>
    </source>
</evidence>
<organism evidence="2 3">
    <name type="scientific">Solanum verrucosum</name>
    <dbReference type="NCBI Taxonomy" id="315347"/>
    <lineage>
        <taxon>Eukaryota</taxon>
        <taxon>Viridiplantae</taxon>
        <taxon>Streptophyta</taxon>
        <taxon>Embryophyta</taxon>
        <taxon>Tracheophyta</taxon>
        <taxon>Spermatophyta</taxon>
        <taxon>Magnoliopsida</taxon>
        <taxon>eudicotyledons</taxon>
        <taxon>Gunneridae</taxon>
        <taxon>Pentapetalae</taxon>
        <taxon>asterids</taxon>
        <taxon>lamiids</taxon>
        <taxon>Solanales</taxon>
        <taxon>Solanaceae</taxon>
        <taxon>Solanoideae</taxon>
        <taxon>Solaneae</taxon>
        <taxon>Solanum</taxon>
    </lineage>
</organism>
<proteinExistence type="predicted"/>
<dbReference type="Proteomes" id="UP001234989">
    <property type="component" value="Chromosome 12"/>
</dbReference>